<sequence length="237" mass="26502">MELKPWYPRDFGHVLSNTLSEEEVTIGLNRPGCSPRFVYGILMLPTILKYYIDMDPAVNIHKNMIQATLTGYKLHQFAESGTPVITPSSDPQATVKGVLIFGLNEHQRNSIYELEAGLMNLVNVQVEISQKDTRNLRSRRVVEAGAFAWQGPKEGLTPMGTTTWPVDEFLAGPFYENIVHAQQRASMGGSAESESTSRVVRLSQRQGSMSSSPSRRFESSLDSIKEEIEVMNIHDDI</sequence>
<dbReference type="EMBL" id="KV878211">
    <property type="protein sequence ID" value="OJJ37641.1"/>
    <property type="molecule type" value="Genomic_DNA"/>
</dbReference>
<evidence type="ECO:0000313" key="4">
    <source>
        <dbReference type="Proteomes" id="UP000184383"/>
    </source>
</evidence>
<name>A0A1L9RRS5_ASPWE</name>
<dbReference type="GeneID" id="63746574"/>
<dbReference type="InterPro" id="IPR013024">
    <property type="entry name" value="GGCT-like"/>
</dbReference>
<dbReference type="AlphaFoldDB" id="A0A1L9RRS5"/>
<dbReference type="Pfam" id="PF06094">
    <property type="entry name" value="GGACT"/>
    <property type="match status" value="1"/>
</dbReference>
<dbReference type="RefSeq" id="XP_040691317.1">
    <property type="nucleotide sequence ID" value="XM_040830726.1"/>
</dbReference>
<dbReference type="Gene3D" id="3.10.490.10">
    <property type="entry name" value="Gamma-glutamyl cyclotransferase-like"/>
    <property type="match status" value="1"/>
</dbReference>
<evidence type="ECO:0000256" key="1">
    <source>
        <dbReference type="SAM" id="MobiDB-lite"/>
    </source>
</evidence>
<evidence type="ECO:0000313" key="3">
    <source>
        <dbReference type="EMBL" id="OJJ37641.1"/>
    </source>
</evidence>
<feature type="domain" description="Gamma-glutamylcyclotransferase AIG2-like" evidence="2">
    <location>
        <begin position="37"/>
        <end position="164"/>
    </location>
</feature>
<protein>
    <recommendedName>
        <fullName evidence="2">Gamma-glutamylcyclotransferase AIG2-like domain-containing protein</fullName>
    </recommendedName>
</protein>
<dbReference type="CDD" id="cd06661">
    <property type="entry name" value="GGCT_like"/>
    <property type="match status" value="1"/>
</dbReference>
<evidence type="ECO:0000259" key="2">
    <source>
        <dbReference type="Pfam" id="PF06094"/>
    </source>
</evidence>
<feature type="region of interest" description="Disordered" evidence="1">
    <location>
        <begin position="186"/>
        <end position="220"/>
    </location>
</feature>
<organism evidence="3 4">
    <name type="scientific">Aspergillus wentii DTO 134E9</name>
    <dbReference type="NCBI Taxonomy" id="1073089"/>
    <lineage>
        <taxon>Eukaryota</taxon>
        <taxon>Fungi</taxon>
        <taxon>Dikarya</taxon>
        <taxon>Ascomycota</taxon>
        <taxon>Pezizomycotina</taxon>
        <taxon>Eurotiomycetes</taxon>
        <taxon>Eurotiomycetidae</taxon>
        <taxon>Eurotiales</taxon>
        <taxon>Aspergillaceae</taxon>
        <taxon>Aspergillus</taxon>
        <taxon>Aspergillus subgen. Cremei</taxon>
    </lineage>
</organism>
<proteinExistence type="predicted"/>
<feature type="compositionally biased region" description="Low complexity" evidence="1">
    <location>
        <begin position="201"/>
        <end position="214"/>
    </location>
</feature>
<keyword evidence="4" id="KW-1185">Reference proteome</keyword>
<reference evidence="4" key="1">
    <citation type="journal article" date="2017" name="Genome Biol.">
        <title>Comparative genomics reveals high biological diversity and specific adaptations in the industrially and medically important fungal genus Aspergillus.</title>
        <authorList>
            <person name="de Vries R.P."/>
            <person name="Riley R."/>
            <person name="Wiebenga A."/>
            <person name="Aguilar-Osorio G."/>
            <person name="Amillis S."/>
            <person name="Uchima C.A."/>
            <person name="Anderluh G."/>
            <person name="Asadollahi M."/>
            <person name="Askin M."/>
            <person name="Barry K."/>
            <person name="Battaglia E."/>
            <person name="Bayram O."/>
            <person name="Benocci T."/>
            <person name="Braus-Stromeyer S.A."/>
            <person name="Caldana C."/>
            <person name="Canovas D."/>
            <person name="Cerqueira G.C."/>
            <person name="Chen F."/>
            <person name="Chen W."/>
            <person name="Choi C."/>
            <person name="Clum A."/>
            <person name="Dos Santos R.A."/>
            <person name="Damasio A.R."/>
            <person name="Diallinas G."/>
            <person name="Emri T."/>
            <person name="Fekete E."/>
            <person name="Flipphi M."/>
            <person name="Freyberg S."/>
            <person name="Gallo A."/>
            <person name="Gournas C."/>
            <person name="Habgood R."/>
            <person name="Hainaut M."/>
            <person name="Harispe M.L."/>
            <person name="Henrissat B."/>
            <person name="Hilden K.S."/>
            <person name="Hope R."/>
            <person name="Hossain A."/>
            <person name="Karabika E."/>
            <person name="Karaffa L."/>
            <person name="Karanyi Z."/>
            <person name="Krasevec N."/>
            <person name="Kuo A."/>
            <person name="Kusch H."/>
            <person name="LaButti K."/>
            <person name="Lagendijk E.L."/>
            <person name="Lapidus A."/>
            <person name="Levasseur A."/>
            <person name="Lindquist E."/>
            <person name="Lipzen A."/>
            <person name="Logrieco A.F."/>
            <person name="MacCabe A."/>
            <person name="Maekelae M.R."/>
            <person name="Malavazi I."/>
            <person name="Melin P."/>
            <person name="Meyer V."/>
            <person name="Mielnichuk N."/>
            <person name="Miskei M."/>
            <person name="Molnar A.P."/>
            <person name="Mule G."/>
            <person name="Ngan C.Y."/>
            <person name="Orejas M."/>
            <person name="Orosz E."/>
            <person name="Ouedraogo J.P."/>
            <person name="Overkamp K.M."/>
            <person name="Park H.-S."/>
            <person name="Perrone G."/>
            <person name="Piumi F."/>
            <person name="Punt P.J."/>
            <person name="Ram A.F."/>
            <person name="Ramon A."/>
            <person name="Rauscher S."/>
            <person name="Record E."/>
            <person name="Riano-Pachon D.M."/>
            <person name="Robert V."/>
            <person name="Roehrig J."/>
            <person name="Ruller R."/>
            <person name="Salamov A."/>
            <person name="Salih N.S."/>
            <person name="Samson R.A."/>
            <person name="Sandor E."/>
            <person name="Sanguinetti M."/>
            <person name="Schuetze T."/>
            <person name="Sepcic K."/>
            <person name="Shelest E."/>
            <person name="Sherlock G."/>
            <person name="Sophianopoulou V."/>
            <person name="Squina F.M."/>
            <person name="Sun H."/>
            <person name="Susca A."/>
            <person name="Todd R.B."/>
            <person name="Tsang A."/>
            <person name="Unkles S.E."/>
            <person name="van de Wiele N."/>
            <person name="van Rossen-Uffink D."/>
            <person name="Oliveira J.V."/>
            <person name="Vesth T.C."/>
            <person name="Visser J."/>
            <person name="Yu J.-H."/>
            <person name="Zhou M."/>
            <person name="Andersen M.R."/>
            <person name="Archer D.B."/>
            <person name="Baker S.E."/>
            <person name="Benoit I."/>
            <person name="Brakhage A.A."/>
            <person name="Braus G.H."/>
            <person name="Fischer R."/>
            <person name="Frisvad J.C."/>
            <person name="Goldman G.H."/>
            <person name="Houbraken J."/>
            <person name="Oakley B."/>
            <person name="Pocsi I."/>
            <person name="Scazzocchio C."/>
            <person name="Seiboth B."/>
            <person name="vanKuyk P.A."/>
            <person name="Wortman J."/>
            <person name="Dyer P.S."/>
            <person name="Grigoriev I.V."/>
        </authorList>
    </citation>
    <scope>NUCLEOTIDE SEQUENCE [LARGE SCALE GENOMIC DNA]</scope>
    <source>
        <strain evidence="4">DTO 134E9</strain>
    </source>
</reference>
<dbReference type="InterPro" id="IPR009288">
    <property type="entry name" value="AIG2-like_dom"/>
</dbReference>
<dbReference type="VEuPathDB" id="FungiDB:ASPWEDRAFT_171112"/>
<gene>
    <name evidence="3" type="ORF">ASPWEDRAFT_171112</name>
</gene>
<dbReference type="Proteomes" id="UP000184383">
    <property type="component" value="Unassembled WGS sequence"/>
</dbReference>
<dbReference type="OrthoDB" id="1044435at2759"/>
<accession>A0A1L9RRS5</accession>